<dbReference type="InterPro" id="IPR038019">
    <property type="entry name" value="PRib_AMP_CycHydrolase_sf"/>
</dbReference>
<keyword evidence="3 7" id="KW-0963">Cytoplasm</keyword>
<dbReference type="Proteomes" id="UP001343724">
    <property type="component" value="Unassembled WGS sequence"/>
</dbReference>
<evidence type="ECO:0000313" key="10">
    <source>
        <dbReference type="Proteomes" id="UP001343724"/>
    </source>
</evidence>
<reference evidence="9 10" key="1">
    <citation type="submission" date="2024-01" db="EMBL/GenBank/DDBJ databases">
        <title>novel species in genus Adlercreutzia.</title>
        <authorList>
            <person name="Liu X."/>
        </authorList>
    </citation>
    <scope>NUCLEOTIDE SEQUENCE [LARGE SCALE GENOMIC DNA]</scope>
    <source>
        <strain evidence="9 10">R22</strain>
    </source>
</reference>
<evidence type="ECO:0000259" key="8">
    <source>
        <dbReference type="Pfam" id="PF01502"/>
    </source>
</evidence>
<comment type="subunit">
    <text evidence="7">Homodimer.</text>
</comment>
<evidence type="ECO:0000256" key="7">
    <source>
        <dbReference type="HAMAP-Rule" id="MF_01021"/>
    </source>
</evidence>
<comment type="cofactor">
    <cofactor evidence="7">
        <name>Mg(2+)</name>
        <dbReference type="ChEBI" id="CHEBI:18420"/>
    </cofactor>
    <text evidence="7">Binds 1 Mg(2+) ion per subunit.</text>
</comment>
<feature type="binding site" evidence="7">
    <location>
        <position position="79"/>
    </location>
    <ligand>
        <name>Mg(2+)</name>
        <dbReference type="ChEBI" id="CHEBI:18420"/>
    </ligand>
</feature>
<keyword evidence="10" id="KW-1185">Reference proteome</keyword>
<dbReference type="SUPFAM" id="SSF141734">
    <property type="entry name" value="HisI-like"/>
    <property type="match status" value="1"/>
</dbReference>
<keyword evidence="6 7" id="KW-0368">Histidine biosynthesis</keyword>
<feature type="binding site" evidence="7">
    <location>
        <position position="77"/>
    </location>
    <ligand>
        <name>Mg(2+)</name>
        <dbReference type="ChEBI" id="CHEBI:18420"/>
    </ligand>
</feature>
<dbReference type="Gene3D" id="3.10.20.810">
    <property type="entry name" value="Phosphoribosyl-AMP cyclohydrolase"/>
    <property type="match status" value="1"/>
</dbReference>
<evidence type="ECO:0000256" key="3">
    <source>
        <dbReference type="ARBA" id="ARBA00022490"/>
    </source>
</evidence>
<dbReference type="GO" id="GO:0016853">
    <property type="term" value="F:isomerase activity"/>
    <property type="evidence" value="ECO:0007669"/>
    <property type="project" value="UniProtKB-KW"/>
</dbReference>
<comment type="caution">
    <text evidence="9">The sequence shown here is derived from an EMBL/GenBank/DDBJ whole genome shotgun (WGS) entry which is preliminary data.</text>
</comment>
<dbReference type="EC" id="3.5.4.19" evidence="7"/>
<comment type="similarity">
    <text evidence="7">Belongs to the PRA-CH family.</text>
</comment>
<dbReference type="GO" id="GO:0004635">
    <property type="term" value="F:phosphoribosyl-AMP cyclohydrolase activity"/>
    <property type="evidence" value="ECO:0007669"/>
    <property type="project" value="UniProtKB-EC"/>
</dbReference>
<comment type="cofactor">
    <cofactor evidence="7">
        <name>Zn(2+)</name>
        <dbReference type="ChEBI" id="CHEBI:29105"/>
    </cofactor>
    <text evidence="7">Binds 1 zinc ion per subunit.</text>
</comment>
<dbReference type="InterPro" id="IPR002496">
    <property type="entry name" value="PRib_AMP_CycHydrolase_dom"/>
</dbReference>
<dbReference type="PANTHER" id="PTHR42945">
    <property type="entry name" value="HISTIDINE BIOSYNTHESIS BIFUNCTIONAL PROTEIN"/>
    <property type="match status" value="1"/>
</dbReference>
<dbReference type="Pfam" id="PF01502">
    <property type="entry name" value="PRA-CH"/>
    <property type="match status" value="1"/>
</dbReference>
<keyword evidence="5 7" id="KW-0378">Hydrolase</keyword>
<feature type="binding site" evidence="7">
    <location>
        <position position="75"/>
    </location>
    <ligand>
        <name>Mg(2+)</name>
        <dbReference type="ChEBI" id="CHEBI:18420"/>
    </ligand>
</feature>
<name>A0ABU6J0V5_9ACTN</name>
<dbReference type="HAMAP" id="MF_01021">
    <property type="entry name" value="HisI"/>
    <property type="match status" value="1"/>
</dbReference>
<dbReference type="RefSeq" id="WP_326455008.1">
    <property type="nucleotide sequence ID" value="NZ_JAYMFH010000015.1"/>
</dbReference>
<evidence type="ECO:0000256" key="6">
    <source>
        <dbReference type="ARBA" id="ARBA00023102"/>
    </source>
</evidence>
<organism evidence="9 10">
    <name type="scientific">Adlercreutzia shanghongiae</name>
    <dbReference type="NCBI Taxonomy" id="3111773"/>
    <lineage>
        <taxon>Bacteria</taxon>
        <taxon>Bacillati</taxon>
        <taxon>Actinomycetota</taxon>
        <taxon>Coriobacteriia</taxon>
        <taxon>Eggerthellales</taxon>
        <taxon>Eggerthellaceae</taxon>
        <taxon>Adlercreutzia</taxon>
    </lineage>
</organism>
<protein>
    <recommendedName>
        <fullName evidence="7">Phosphoribosyl-AMP cyclohydrolase</fullName>
        <shortName evidence="7">PRA-CH</shortName>
        <ecNumber evidence="7">3.5.4.19</ecNumber>
    </recommendedName>
</protein>
<feature type="binding site" evidence="7">
    <location>
        <position position="76"/>
    </location>
    <ligand>
        <name>Zn(2+)</name>
        <dbReference type="ChEBI" id="CHEBI:29105"/>
        <note>ligand shared between dimeric partners</note>
    </ligand>
</feature>
<comment type="subcellular location">
    <subcellularLocation>
        <location evidence="7">Cytoplasm</location>
    </subcellularLocation>
</comment>
<evidence type="ECO:0000256" key="4">
    <source>
        <dbReference type="ARBA" id="ARBA00022605"/>
    </source>
</evidence>
<keyword evidence="7" id="KW-0479">Metal-binding</keyword>
<gene>
    <name evidence="7 9" type="primary">hisI</name>
    <name evidence="9" type="ORF">VJ920_09640</name>
</gene>
<comment type="catalytic activity">
    <reaction evidence="1 7">
        <text>1-(5-phospho-beta-D-ribosyl)-5'-AMP + H2O = 1-(5-phospho-beta-D-ribosyl)-5-[(5-phospho-beta-D-ribosylamino)methylideneamino]imidazole-4-carboxamide</text>
        <dbReference type="Rhea" id="RHEA:20049"/>
        <dbReference type="ChEBI" id="CHEBI:15377"/>
        <dbReference type="ChEBI" id="CHEBI:58435"/>
        <dbReference type="ChEBI" id="CHEBI:59457"/>
        <dbReference type="EC" id="3.5.4.19"/>
    </reaction>
</comment>
<accession>A0ABU6J0V5</accession>
<keyword evidence="9" id="KW-0413">Isomerase</keyword>
<proteinExistence type="inferred from homology"/>
<keyword evidence="7" id="KW-0460">Magnesium</keyword>
<keyword evidence="4 7" id="KW-0028">Amino-acid biosynthesis</keyword>
<evidence type="ECO:0000256" key="5">
    <source>
        <dbReference type="ARBA" id="ARBA00022801"/>
    </source>
</evidence>
<evidence type="ECO:0000256" key="2">
    <source>
        <dbReference type="ARBA" id="ARBA00005169"/>
    </source>
</evidence>
<feature type="binding site" evidence="7">
    <location>
        <position position="92"/>
    </location>
    <ligand>
        <name>Zn(2+)</name>
        <dbReference type="ChEBI" id="CHEBI:29105"/>
        <note>ligand shared between dimeric partners</note>
    </ligand>
</feature>
<dbReference type="NCBIfam" id="NF000768">
    <property type="entry name" value="PRK00051.1"/>
    <property type="match status" value="1"/>
</dbReference>
<evidence type="ECO:0000256" key="1">
    <source>
        <dbReference type="ARBA" id="ARBA00000024"/>
    </source>
</evidence>
<feature type="domain" description="Phosphoribosyl-AMP cyclohydrolase" evidence="8">
    <location>
        <begin position="28"/>
        <end position="101"/>
    </location>
</feature>
<dbReference type="InterPro" id="IPR026660">
    <property type="entry name" value="PRA-CH"/>
</dbReference>
<comment type="function">
    <text evidence="7">Catalyzes the hydrolysis of the adenine ring of phosphoribosyl-AMP.</text>
</comment>
<evidence type="ECO:0000313" key="9">
    <source>
        <dbReference type="EMBL" id="MEC4295573.1"/>
    </source>
</evidence>
<keyword evidence="7" id="KW-0862">Zinc</keyword>
<dbReference type="PANTHER" id="PTHR42945:SF1">
    <property type="entry name" value="HISTIDINE BIOSYNTHESIS BIFUNCTIONAL PROTEIN HIS7"/>
    <property type="match status" value="1"/>
</dbReference>
<sequence length="105" mass="11720">MNLSELKYNGAGLIPCIVQDAETGEVLMMAWMSEESIALTLERGETVFWSRSRQEIWHKGATSGNTQKLVDLRYDCDADTLLALVHPAGPACHTGELTCFYRSLR</sequence>
<feature type="binding site" evidence="7">
    <location>
        <position position="99"/>
    </location>
    <ligand>
        <name>Zn(2+)</name>
        <dbReference type="ChEBI" id="CHEBI:29105"/>
        <note>ligand shared between dimeric partners</note>
    </ligand>
</feature>
<comment type="pathway">
    <text evidence="2 7">Amino-acid biosynthesis; L-histidine biosynthesis; L-histidine from 5-phospho-alpha-D-ribose 1-diphosphate: step 3/9.</text>
</comment>
<dbReference type="EMBL" id="JAYMFH010000015">
    <property type="protein sequence ID" value="MEC4295573.1"/>
    <property type="molecule type" value="Genomic_DNA"/>
</dbReference>